<dbReference type="SUPFAM" id="SSF109910">
    <property type="entry name" value="YgfY-like"/>
    <property type="match status" value="1"/>
</dbReference>
<comment type="subcellular location">
    <subcellularLocation>
        <location evidence="1">Cytoplasm</location>
    </subcellularLocation>
</comment>
<dbReference type="Proteomes" id="UP000190683">
    <property type="component" value="Unassembled WGS sequence"/>
</dbReference>
<evidence type="ECO:0000256" key="5">
    <source>
        <dbReference type="ARBA" id="ARBA00023186"/>
    </source>
</evidence>
<organism evidence="6 7">
    <name type="scientific">Moraxella porci DSM 25326</name>
    <dbReference type="NCBI Taxonomy" id="573983"/>
    <lineage>
        <taxon>Bacteria</taxon>
        <taxon>Pseudomonadati</taxon>
        <taxon>Pseudomonadota</taxon>
        <taxon>Gammaproteobacteria</taxon>
        <taxon>Moraxellales</taxon>
        <taxon>Moraxellaceae</taxon>
        <taxon>Moraxella</taxon>
    </lineage>
</organism>
<dbReference type="GO" id="GO:0005737">
    <property type="term" value="C:cytoplasm"/>
    <property type="evidence" value="ECO:0007669"/>
    <property type="project" value="UniProtKB-SubCell"/>
</dbReference>
<comment type="similarity">
    <text evidence="2">Belongs to the SdhE FAD assembly factor family.</text>
</comment>
<sequence length="87" mass="9984">MSISPTDAQRRIIYQARRGLKELDYYLDPYVKEHYLAADSDEQAAFEALLTYEDPDLLLFFLGQQTPKEEGVAALIAKMKALRFAKL</sequence>
<evidence type="ECO:0000313" key="7">
    <source>
        <dbReference type="Proteomes" id="UP000190683"/>
    </source>
</evidence>
<dbReference type="InterPro" id="IPR005631">
    <property type="entry name" value="SDH"/>
</dbReference>
<dbReference type="RefSeq" id="WP_078316859.1">
    <property type="nucleotide sequence ID" value="NZ_MUYV01000001.1"/>
</dbReference>
<proteinExistence type="inferred from homology"/>
<evidence type="ECO:0000256" key="3">
    <source>
        <dbReference type="ARBA" id="ARBA00019418"/>
    </source>
</evidence>
<comment type="caution">
    <text evidence="6">The sequence shown here is derived from an EMBL/GenBank/DDBJ whole genome shotgun (WGS) entry which is preliminary data.</text>
</comment>
<gene>
    <name evidence="6" type="ORF">B0681_00855</name>
</gene>
<dbReference type="GO" id="GO:0006105">
    <property type="term" value="P:succinate metabolic process"/>
    <property type="evidence" value="ECO:0007669"/>
    <property type="project" value="TreeGrafter"/>
</dbReference>
<evidence type="ECO:0000256" key="2">
    <source>
        <dbReference type="ARBA" id="ARBA00008571"/>
    </source>
</evidence>
<reference evidence="6 7" key="1">
    <citation type="submission" date="2017-02" db="EMBL/GenBank/DDBJ databases">
        <title>Draft genome sequence of Moraxella porci CCUG 54912T type strain.</title>
        <authorList>
            <person name="Salva-Serra F."/>
            <person name="Engstrom-Jakobsson H."/>
            <person name="Thorell K."/>
            <person name="Jaen-Luchoro D."/>
            <person name="Gonzales-Siles L."/>
            <person name="Karlsson R."/>
            <person name="Yazdan S."/>
            <person name="Boulund F."/>
            <person name="Johnning A."/>
            <person name="Engstrand L."/>
            <person name="Kristiansson E."/>
            <person name="Moore E."/>
        </authorList>
    </citation>
    <scope>NUCLEOTIDE SEQUENCE [LARGE SCALE GENOMIC DNA]</scope>
    <source>
        <strain evidence="6 7">CCUG 54912</strain>
    </source>
</reference>
<keyword evidence="5" id="KW-0143">Chaperone</keyword>
<dbReference type="Pfam" id="PF03937">
    <property type="entry name" value="Sdh5"/>
    <property type="match status" value="1"/>
</dbReference>
<evidence type="ECO:0000256" key="1">
    <source>
        <dbReference type="ARBA" id="ARBA00004496"/>
    </source>
</evidence>
<keyword evidence="7" id="KW-1185">Reference proteome</keyword>
<dbReference type="PANTHER" id="PTHR39585:SF1">
    <property type="entry name" value="FAD ASSEMBLY FACTOR SDHE"/>
    <property type="match status" value="1"/>
</dbReference>
<keyword evidence="4" id="KW-0963">Cytoplasm</keyword>
<dbReference type="InterPro" id="IPR050531">
    <property type="entry name" value="SdhE_FAD_assembly_factor"/>
</dbReference>
<evidence type="ECO:0000256" key="4">
    <source>
        <dbReference type="ARBA" id="ARBA00022490"/>
    </source>
</evidence>
<accession>A0A1T0CW59</accession>
<dbReference type="InterPro" id="IPR036714">
    <property type="entry name" value="SDH_sf"/>
</dbReference>
<name>A0A1T0CW59_9GAMM</name>
<dbReference type="EMBL" id="MUYV01000001">
    <property type="protein sequence ID" value="OOS26469.1"/>
    <property type="molecule type" value="Genomic_DNA"/>
</dbReference>
<dbReference type="PANTHER" id="PTHR39585">
    <property type="entry name" value="FAD ASSEMBLY FACTOR SDHE"/>
    <property type="match status" value="1"/>
</dbReference>
<evidence type="ECO:0000313" key="6">
    <source>
        <dbReference type="EMBL" id="OOS26469.1"/>
    </source>
</evidence>
<dbReference type="AlphaFoldDB" id="A0A1T0CW59"/>
<dbReference type="Gene3D" id="1.10.150.250">
    <property type="entry name" value="Flavinator of succinate dehydrogenase"/>
    <property type="match status" value="1"/>
</dbReference>
<protein>
    <recommendedName>
        <fullName evidence="3">FAD assembly factor SdhE</fullName>
    </recommendedName>
</protein>
<dbReference type="STRING" id="573983.B0681_00855"/>